<dbReference type="OrthoDB" id="4226663at2759"/>
<reference evidence="6" key="1">
    <citation type="journal article" date="2015" name="Genome Announc.">
        <title>Genome sequence of the AIDS-associated pathogen Penicillium marneffei (ATCC18224) and its near taxonomic relative Talaromyces stipitatus (ATCC10500).</title>
        <authorList>
            <person name="Nierman W.C."/>
            <person name="Fedorova-Abrams N.D."/>
            <person name="Andrianopoulos A."/>
        </authorList>
    </citation>
    <scope>NUCLEOTIDE SEQUENCE [LARGE SCALE GENOMIC DNA]</scope>
    <source>
        <strain evidence="6">ATCC 10500 / CBS 375.48 / QM 6759 / NRRL 1006</strain>
    </source>
</reference>
<dbReference type="InParanoid" id="B8MEN2"/>
<evidence type="ECO:0000313" key="6">
    <source>
        <dbReference type="Proteomes" id="UP000001745"/>
    </source>
</evidence>
<dbReference type="PANTHER" id="PTHR19848">
    <property type="entry name" value="WD40 REPEAT PROTEIN"/>
    <property type="match status" value="1"/>
</dbReference>
<proteinExistence type="predicted"/>
<dbReference type="InterPro" id="IPR036322">
    <property type="entry name" value="WD40_repeat_dom_sf"/>
</dbReference>
<dbReference type="Gene3D" id="2.130.10.10">
    <property type="entry name" value="YVTN repeat-like/Quinoprotein amine dehydrogenase"/>
    <property type="match status" value="1"/>
</dbReference>
<evidence type="ECO:0000256" key="3">
    <source>
        <dbReference type="PROSITE-ProRule" id="PRU00221"/>
    </source>
</evidence>
<dbReference type="PROSITE" id="PS50294">
    <property type="entry name" value="WD_REPEATS_REGION"/>
    <property type="match status" value="1"/>
</dbReference>
<feature type="repeat" description="WD" evidence="3">
    <location>
        <begin position="263"/>
        <end position="304"/>
    </location>
</feature>
<gene>
    <name evidence="5" type="ORF">TSTA_019760</name>
</gene>
<keyword evidence="6" id="KW-1185">Reference proteome</keyword>
<evidence type="ECO:0000256" key="4">
    <source>
        <dbReference type="SAM" id="SignalP"/>
    </source>
</evidence>
<dbReference type="HOGENOM" id="CLU_850399_0_0_1"/>
<evidence type="ECO:0000256" key="1">
    <source>
        <dbReference type="ARBA" id="ARBA00022574"/>
    </source>
</evidence>
<feature type="signal peptide" evidence="4">
    <location>
        <begin position="1"/>
        <end position="19"/>
    </location>
</feature>
<dbReference type="Proteomes" id="UP000001745">
    <property type="component" value="Unassembled WGS sequence"/>
</dbReference>
<keyword evidence="4" id="KW-0732">Signal</keyword>
<keyword evidence="2" id="KW-0677">Repeat</keyword>
<dbReference type="SUPFAM" id="SSF50978">
    <property type="entry name" value="WD40 repeat-like"/>
    <property type="match status" value="1"/>
</dbReference>
<dbReference type="InterPro" id="IPR001680">
    <property type="entry name" value="WD40_rpt"/>
</dbReference>
<feature type="chain" id="PRO_5002877696" evidence="4">
    <location>
        <begin position="20"/>
        <end position="327"/>
    </location>
</feature>
<dbReference type="eggNOG" id="KOG0271">
    <property type="taxonomic scope" value="Eukaryota"/>
</dbReference>
<keyword evidence="1 3" id="KW-0853">WD repeat</keyword>
<dbReference type="GeneID" id="8104935"/>
<dbReference type="RefSeq" id="XP_002484149.1">
    <property type="nucleotide sequence ID" value="XM_002484104.1"/>
</dbReference>
<dbReference type="PhylomeDB" id="B8MEN2"/>
<dbReference type="Pfam" id="PF00400">
    <property type="entry name" value="WD40"/>
    <property type="match status" value="2"/>
</dbReference>
<protein>
    <submittedName>
        <fullName evidence="5">Sulfur metabolite repression control protein, putative</fullName>
    </submittedName>
</protein>
<dbReference type="AlphaFoldDB" id="B8MEN2"/>
<evidence type="ECO:0000256" key="2">
    <source>
        <dbReference type="ARBA" id="ARBA00022737"/>
    </source>
</evidence>
<dbReference type="STRING" id="441959.B8MEN2"/>
<dbReference type="EMBL" id="EQ962656">
    <property type="protein sequence ID" value="EED16915.1"/>
    <property type="molecule type" value="Genomic_DNA"/>
</dbReference>
<evidence type="ECO:0000313" key="5">
    <source>
        <dbReference type="EMBL" id="EED16915.1"/>
    </source>
</evidence>
<organism evidence="5 6">
    <name type="scientific">Talaromyces stipitatus (strain ATCC 10500 / CBS 375.48 / QM 6759 / NRRL 1006)</name>
    <name type="common">Penicillium stipitatum</name>
    <dbReference type="NCBI Taxonomy" id="441959"/>
    <lineage>
        <taxon>Eukaryota</taxon>
        <taxon>Fungi</taxon>
        <taxon>Dikarya</taxon>
        <taxon>Ascomycota</taxon>
        <taxon>Pezizomycotina</taxon>
        <taxon>Eurotiomycetes</taxon>
        <taxon>Eurotiomycetidae</taxon>
        <taxon>Eurotiales</taxon>
        <taxon>Trichocomaceae</taxon>
        <taxon>Talaromyces</taxon>
        <taxon>Talaromyces sect. Talaromyces</taxon>
    </lineage>
</organism>
<accession>B8MEN2</accession>
<dbReference type="PROSITE" id="PS50082">
    <property type="entry name" value="WD_REPEATS_2"/>
    <property type="match status" value="1"/>
</dbReference>
<dbReference type="InterPro" id="IPR015943">
    <property type="entry name" value="WD40/YVTN_repeat-like_dom_sf"/>
</dbReference>
<name>B8MEN2_TALSN</name>
<dbReference type="VEuPathDB" id="FungiDB:TSTA_019760"/>
<dbReference type="PANTHER" id="PTHR19848:SF8">
    <property type="entry name" value="F-BOX AND WD REPEAT DOMAIN CONTAINING 7"/>
    <property type="match status" value="1"/>
</dbReference>
<sequence>MSVLVEMAVPLFIFAATLCRFVEDPAWSDPTGQLKKLLEYRQMKGDSEMDKLDATYSPILNQLIHGCPEKAQKSLVERFRRIVGTIVHPAEPVSRSSLASLLNIDSQQIEGQLSSLHSVLSVPSSAESPIRMLHFSFRNFLIAPEKRHTDPFWVERRKLTRWSWPNALKECPNRGFFKKIYATCRAKGHYELRSMAEFLDDAMRFIRKNISVIDQASLQLYASALIFTPKEVQLGINISIKSLVGFRDYQLWDPATGILRQTLDGHSDSVWGVAFSPDGKLVASGSYDETVKLWDPATGTLRQTLVGHSGWVGAVAFSPDGKFLETD</sequence>
<dbReference type="SMART" id="SM00320">
    <property type="entry name" value="WD40"/>
    <property type="match status" value="2"/>
</dbReference>